<keyword evidence="1" id="KW-0805">Transcription regulation</keyword>
<evidence type="ECO:0000256" key="2">
    <source>
        <dbReference type="ARBA" id="ARBA00023125"/>
    </source>
</evidence>
<accession>A0ABP7EJH2</accession>
<comment type="caution">
    <text evidence="5">The sequence shown here is derived from an EMBL/GenBank/DDBJ whole genome shotgun (WGS) entry which is preliminary data.</text>
</comment>
<reference evidence="6" key="1">
    <citation type="journal article" date="2019" name="Int. J. Syst. Evol. Microbiol.">
        <title>The Global Catalogue of Microorganisms (GCM) 10K type strain sequencing project: providing services to taxonomists for standard genome sequencing and annotation.</title>
        <authorList>
            <consortium name="The Broad Institute Genomics Platform"/>
            <consortium name="The Broad Institute Genome Sequencing Center for Infectious Disease"/>
            <person name="Wu L."/>
            <person name="Ma J."/>
        </authorList>
    </citation>
    <scope>NUCLEOTIDE SEQUENCE [LARGE SCALE GENOMIC DNA]</scope>
    <source>
        <strain evidence="6">JCM 30846</strain>
    </source>
</reference>
<dbReference type="SMART" id="SM00421">
    <property type="entry name" value="HTH_LUXR"/>
    <property type="match status" value="1"/>
</dbReference>
<dbReference type="InterPro" id="IPR039420">
    <property type="entry name" value="WalR-like"/>
</dbReference>
<evidence type="ECO:0000313" key="5">
    <source>
        <dbReference type="EMBL" id="GAA3719229.1"/>
    </source>
</evidence>
<dbReference type="InterPro" id="IPR000792">
    <property type="entry name" value="Tscrpt_reg_LuxR_C"/>
</dbReference>
<protein>
    <submittedName>
        <fullName evidence="5">Response regulator transcription factor</fullName>
    </submittedName>
</protein>
<evidence type="ECO:0000256" key="3">
    <source>
        <dbReference type="ARBA" id="ARBA00023163"/>
    </source>
</evidence>
<dbReference type="Proteomes" id="UP001499884">
    <property type="component" value="Unassembled WGS sequence"/>
</dbReference>
<sequence length="181" mass="19951">MRVLSDSGHPLGDSTAVALVLDDRLDVKSVARLRKLAADYGKRVVLVIGELDEHRLDLVIEAGILSVVWRHQATPAQLVKAIRATARNEGDMPGDLLRRLLAHLERQARGTVLSTVATGRPTGRELNVLELVAHGLGTKEIAEQLSYSERTIKGILHDVMTRLNLRNRAHAVAYAIREGYM</sequence>
<dbReference type="Gene3D" id="3.40.50.2300">
    <property type="match status" value="1"/>
</dbReference>
<evidence type="ECO:0000259" key="4">
    <source>
        <dbReference type="PROSITE" id="PS50043"/>
    </source>
</evidence>
<keyword evidence="2" id="KW-0238">DNA-binding</keyword>
<dbReference type="PANTHER" id="PTHR43214:SF24">
    <property type="entry name" value="TRANSCRIPTIONAL REGULATORY PROTEIN NARL-RELATED"/>
    <property type="match status" value="1"/>
</dbReference>
<dbReference type="SUPFAM" id="SSF46894">
    <property type="entry name" value="C-terminal effector domain of the bipartite response regulators"/>
    <property type="match status" value="1"/>
</dbReference>
<evidence type="ECO:0000256" key="1">
    <source>
        <dbReference type="ARBA" id="ARBA00023015"/>
    </source>
</evidence>
<dbReference type="PANTHER" id="PTHR43214">
    <property type="entry name" value="TWO-COMPONENT RESPONSE REGULATOR"/>
    <property type="match status" value="1"/>
</dbReference>
<feature type="domain" description="HTH luxR-type" evidence="4">
    <location>
        <begin position="114"/>
        <end position="179"/>
    </location>
</feature>
<organism evidence="5 6">
    <name type="scientific">Streptomyces tremellae</name>
    <dbReference type="NCBI Taxonomy" id="1124239"/>
    <lineage>
        <taxon>Bacteria</taxon>
        <taxon>Bacillati</taxon>
        <taxon>Actinomycetota</taxon>
        <taxon>Actinomycetes</taxon>
        <taxon>Kitasatosporales</taxon>
        <taxon>Streptomycetaceae</taxon>
        <taxon>Streptomyces</taxon>
    </lineage>
</organism>
<keyword evidence="3" id="KW-0804">Transcription</keyword>
<dbReference type="PRINTS" id="PR00038">
    <property type="entry name" value="HTHLUXR"/>
</dbReference>
<dbReference type="CDD" id="cd06170">
    <property type="entry name" value="LuxR_C_like"/>
    <property type="match status" value="1"/>
</dbReference>
<gene>
    <name evidence="5" type="ORF">GCM10023082_15900</name>
</gene>
<dbReference type="RefSeq" id="WP_345643074.1">
    <property type="nucleotide sequence ID" value="NZ_BAABEP010000006.1"/>
</dbReference>
<dbReference type="InterPro" id="IPR016032">
    <property type="entry name" value="Sig_transdc_resp-reg_C-effctor"/>
</dbReference>
<name>A0ABP7EJH2_9ACTN</name>
<evidence type="ECO:0000313" key="6">
    <source>
        <dbReference type="Proteomes" id="UP001499884"/>
    </source>
</evidence>
<keyword evidence="6" id="KW-1185">Reference proteome</keyword>
<dbReference type="Pfam" id="PF00196">
    <property type="entry name" value="GerE"/>
    <property type="match status" value="1"/>
</dbReference>
<dbReference type="EMBL" id="BAABEP010000006">
    <property type="protein sequence ID" value="GAA3719229.1"/>
    <property type="molecule type" value="Genomic_DNA"/>
</dbReference>
<proteinExistence type="predicted"/>
<dbReference type="PROSITE" id="PS50043">
    <property type="entry name" value="HTH_LUXR_2"/>
    <property type="match status" value="1"/>
</dbReference>